<evidence type="ECO:0000256" key="2">
    <source>
        <dbReference type="ARBA" id="ARBA00022490"/>
    </source>
</evidence>
<dbReference type="InParanoid" id="H2YT49"/>
<feature type="coiled-coil region" evidence="5">
    <location>
        <begin position="91"/>
        <end position="228"/>
    </location>
</feature>
<dbReference type="GO" id="GO:0005813">
    <property type="term" value="C:centrosome"/>
    <property type="evidence" value="ECO:0007669"/>
    <property type="project" value="UniProtKB-SubCell"/>
</dbReference>
<dbReference type="GeneTree" id="ENSGT00940000154003"/>
<reference evidence="6" key="3">
    <citation type="submission" date="2025-09" db="UniProtKB">
        <authorList>
            <consortium name="Ensembl"/>
        </authorList>
    </citation>
    <scope>IDENTIFICATION</scope>
</reference>
<feature type="coiled-coil region" evidence="5">
    <location>
        <begin position="13"/>
        <end position="40"/>
    </location>
</feature>
<protein>
    <submittedName>
        <fullName evidence="6">Uncharacterized protein</fullName>
    </submittedName>
</protein>
<keyword evidence="3 5" id="KW-0175">Coiled coil</keyword>
<dbReference type="InterPro" id="IPR052116">
    <property type="entry name" value="Centro_Cilium_Assembly"/>
</dbReference>
<accession>H2YT49</accession>
<keyword evidence="7" id="KW-1185">Reference proteome</keyword>
<proteinExistence type="predicted"/>
<evidence type="ECO:0000256" key="1">
    <source>
        <dbReference type="ARBA" id="ARBA00004300"/>
    </source>
</evidence>
<dbReference type="Proteomes" id="UP000007875">
    <property type="component" value="Unassembled WGS sequence"/>
</dbReference>
<evidence type="ECO:0000256" key="5">
    <source>
        <dbReference type="SAM" id="Coils"/>
    </source>
</evidence>
<dbReference type="OMA" id="VNEIRMA"/>
<feature type="coiled-coil region" evidence="5">
    <location>
        <begin position="265"/>
        <end position="306"/>
    </location>
</feature>
<keyword evidence="2" id="KW-0963">Cytoplasm</keyword>
<dbReference type="PANTHER" id="PTHR23170:SF2">
    <property type="entry name" value="CENTROSOMAL PROTEIN OF 83 KDA"/>
    <property type="match status" value="1"/>
</dbReference>
<organism evidence="6 7">
    <name type="scientific">Ciona savignyi</name>
    <name type="common">Pacific transparent sea squirt</name>
    <dbReference type="NCBI Taxonomy" id="51511"/>
    <lineage>
        <taxon>Eukaryota</taxon>
        <taxon>Metazoa</taxon>
        <taxon>Chordata</taxon>
        <taxon>Tunicata</taxon>
        <taxon>Ascidiacea</taxon>
        <taxon>Phlebobranchia</taxon>
        <taxon>Cionidae</taxon>
        <taxon>Ciona</taxon>
    </lineage>
</organism>
<evidence type="ECO:0000313" key="6">
    <source>
        <dbReference type="Ensembl" id="ENSCSAVP00000008509.1"/>
    </source>
</evidence>
<evidence type="ECO:0000313" key="7">
    <source>
        <dbReference type="Proteomes" id="UP000007875"/>
    </source>
</evidence>
<reference evidence="7" key="1">
    <citation type="submission" date="2003-08" db="EMBL/GenBank/DDBJ databases">
        <authorList>
            <person name="Birren B."/>
            <person name="Nusbaum C."/>
            <person name="Abebe A."/>
            <person name="Abouelleil A."/>
            <person name="Adekoya E."/>
            <person name="Ait-zahra M."/>
            <person name="Allen N."/>
            <person name="Allen T."/>
            <person name="An P."/>
            <person name="Anderson M."/>
            <person name="Anderson S."/>
            <person name="Arachchi H."/>
            <person name="Armbruster J."/>
            <person name="Bachantsang P."/>
            <person name="Baldwin J."/>
            <person name="Barry A."/>
            <person name="Bayul T."/>
            <person name="Blitshsteyn B."/>
            <person name="Bloom T."/>
            <person name="Blye J."/>
            <person name="Boguslavskiy L."/>
            <person name="Borowsky M."/>
            <person name="Boukhgalter B."/>
            <person name="Brunache A."/>
            <person name="Butler J."/>
            <person name="Calixte N."/>
            <person name="Calvo S."/>
            <person name="Camarata J."/>
            <person name="Campo K."/>
            <person name="Chang J."/>
            <person name="Cheshatsang Y."/>
            <person name="Citroen M."/>
            <person name="Collymore A."/>
            <person name="Considine T."/>
            <person name="Cook A."/>
            <person name="Cooke P."/>
            <person name="Corum B."/>
            <person name="Cuomo C."/>
            <person name="David R."/>
            <person name="Dawoe T."/>
            <person name="Degray S."/>
            <person name="Dodge S."/>
            <person name="Dooley K."/>
            <person name="Dorje P."/>
            <person name="Dorjee K."/>
            <person name="Dorris L."/>
            <person name="Duffey N."/>
            <person name="Dupes A."/>
            <person name="Elkins T."/>
            <person name="Engels R."/>
            <person name="Erickson J."/>
            <person name="Farina A."/>
            <person name="Faro S."/>
            <person name="Ferreira P."/>
            <person name="Fischer H."/>
            <person name="Fitzgerald M."/>
            <person name="Foley K."/>
            <person name="Gage D."/>
            <person name="Galagan J."/>
            <person name="Gearin G."/>
            <person name="Gnerre S."/>
            <person name="Gnirke A."/>
            <person name="Goyette A."/>
            <person name="Graham J."/>
            <person name="Grandbois E."/>
            <person name="Gyaltsen K."/>
            <person name="Hafez N."/>
            <person name="Hagopian D."/>
            <person name="Hagos B."/>
            <person name="Hall J."/>
            <person name="Hatcher B."/>
            <person name="Heller A."/>
            <person name="Higgins H."/>
            <person name="Honan T."/>
            <person name="Horn A."/>
            <person name="Houde N."/>
            <person name="Hughes L."/>
            <person name="Hulme W."/>
            <person name="Husby E."/>
            <person name="Iliev I."/>
            <person name="Jaffe D."/>
            <person name="Jones C."/>
            <person name="Kamal M."/>
            <person name="Kamat A."/>
            <person name="Kamvysselis M."/>
            <person name="Karlsson E."/>
            <person name="Kells C."/>
            <person name="Kieu A."/>
            <person name="Kisner P."/>
            <person name="Kodira C."/>
            <person name="Kulbokas E."/>
            <person name="Labutti K."/>
            <person name="Lama D."/>
            <person name="Landers T."/>
            <person name="Leger J."/>
            <person name="Levine S."/>
            <person name="Lewis D."/>
            <person name="Lewis T."/>
            <person name="Lindblad-toh K."/>
            <person name="Liu X."/>
            <person name="Lokyitsang T."/>
            <person name="Lokyitsang Y."/>
            <person name="Lucien O."/>
            <person name="Lui A."/>
            <person name="Ma L.J."/>
            <person name="Mabbitt R."/>
            <person name="Macdonald J."/>
            <person name="Maclean C."/>
            <person name="Major J."/>
            <person name="Manning J."/>
            <person name="Marabella R."/>
            <person name="Maru K."/>
            <person name="Matthews C."/>
            <person name="Mauceli E."/>
            <person name="Mccarthy M."/>
            <person name="Mcdonough S."/>
            <person name="Mcghee T."/>
            <person name="Meldrim J."/>
            <person name="Meneus L."/>
            <person name="Mesirov J."/>
            <person name="Mihalev A."/>
            <person name="Mihova T."/>
            <person name="Mikkelsen T."/>
            <person name="Mlenga V."/>
            <person name="Moru K."/>
            <person name="Mozes J."/>
            <person name="Mulrain L."/>
            <person name="Munson G."/>
            <person name="Naylor J."/>
            <person name="Newes C."/>
            <person name="Nguyen C."/>
            <person name="Nguyen N."/>
            <person name="Nguyen T."/>
            <person name="Nicol R."/>
            <person name="Nielsen C."/>
            <person name="Nizzari M."/>
            <person name="Norbu C."/>
            <person name="Norbu N."/>
            <person name="O'donnell P."/>
            <person name="Okoawo O."/>
            <person name="O'leary S."/>
            <person name="Omotosho B."/>
            <person name="O'neill K."/>
            <person name="Osman S."/>
            <person name="Parker S."/>
            <person name="Perrin D."/>
            <person name="Phunkhang P."/>
            <person name="Piqani B."/>
            <person name="Purcell S."/>
            <person name="Rachupka T."/>
            <person name="Ramasamy U."/>
            <person name="Rameau R."/>
            <person name="Ray V."/>
            <person name="Raymond C."/>
            <person name="Retta R."/>
            <person name="Richardson S."/>
            <person name="Rise C."/>
            <person name="Rodriguez J."/>
            <person name="Rogers J."/>
            <person name="Rogov P."/>
            <person name="Rutman M."/>
            <person name="Schupbach R."/>
            <person name="Seaman C."/>
            <person name="Settipalli S."/>
            <person name="Sharpe T."/>
            <person name="Sheridan J."/>
            <person name="Sherpa N."/>
            <person name="Shi J."/>
            <person name="Smirnov S."/>
            <person name="Smith C."/>
            <person name="Sougnez C."/>
            <person name="Spencer B."/>
            <person name="Stalker J."/>
            <person name="Stange-thomann N."/>
            <person name="Stavropoulos S."/>
            <person name="Stetson K."/>
            <person name="Stone C."/>
            <person name="Stone S."/>
            <person name="Stubbs M."/>
            <person name="Talamas J."/>
            <person name="Tchuinga P."/>
            <person name="Tenzing P."/>
            <person name="Tesfaye S."/>
            <person name="Theodore J."/>
            <person name="Thoulutsang Y."/>
            <person name="Topham K."/>
            <person name="Towey S."/>
            <person name="Tsamla T."/>
            <person name="Tsomo N."/>
            <person name="Vallee D."/>
            <person name="Vassiliev H."/>
            <person name="Venkataraman V."/>
            <person name="Vinson J."/>
            <person name="Vo A."/>
            <person name="Wade C."/>
            <person name="Wang S."/>
            <person name="Wangchuk T."/>
            <person name="Wangdi T."/>
            <person name="Whittaker C."/>
            <person name="Wilkinson J."/>
            <person name="Wu Y."/>
            <person name="Wyman D."/>
            <person name="Yadav S."/>
            <person name="Yang S."/>
            <person name="Yang X."/>
            <person name="Yeager S."/>
            <person name="Yee E."/>
            <person name="Young G."/>
            <person name="Zainoun J."/>
            <person name="Zembeck L."/>
            <person name="Zimmer A."/>
            <person name="Zody M."/>
            <person name="Lander E."/>
        </authorList>
    </citation>
    <scope>NUCLEOTIDE SEQUENCE [LARGE SCALE GENOMIC DNA]</scope>
</reference>
<dbReference type="PANTHER" id="PTHR23170">
    <property type="entry name" value="NY-REN-58 ANTIGEN"/>
    <property type="match status" value="1"/>
</dbReference>
<dbReference type="GO" id="GO:0060271">
    <property type="term" value="P:cilium assembly"/>
    <property type="evidence" value="ECO:0007669"/>
    <property type="project" value="TreeGrafter"/>
</dbReference>
<comment type="subcellular location">
    <subcellularLocation>
        <location evidence="1">Cytoplasm</location>
        <location evidence="1">Cytoskeleton</location>
        <location evidence="1">Microtubule organizing center</location>
        <location evidence="1">Centrosome</location>
    </subcellularLocation>
</comment>
<name>H2YT49_CIOSA</name>
<dbReference type="GO" id="GO:0097539">
    <property type="term" value="C:ciliary transition fiber"/>
    <property type="evidence" value="ECO:0007669"/>
    <property type="project" value="TreeGrafter"/>
</dbReference>
<dbReference type="GO" id="GO:0005814">
    <property type="term" value="C:centriole"/>
    <property type="evidence" value="ECO:0007669"/>
    <property type="project" value="TreeGrafter"/>
</dbReference>
<dbReference type="GO" id="GO:0005794">
    <property type="term" value="C:Golgi apparatus"/>
    <property type="evidence" value="ECO:0007669"/>
    <property type="project" value="TreeGrafter"/>
</dbReference>
<dbReference type="GO" id="GO:0051660">
    <property type="term" value="P:establishment of centrosome localization"/>
    <property type="evidence" value="ECO:0007669"/>
    <property type="project" value="TreeGrafter"/>
</dbReference>
<dbReference type="STRING" id="51511.ENSCSAVP00000008509"/>
<reference evidence="6" key="2">
    <citation type="submission" date="2025-08" db="UniProtKB">
        <authorList>
            <consortium name="Ensembl"/>
        </authorList>
    </citation>
    <scope>IDENTIFICATION</scope>
</reference>
<sequence length="342" mass="40462">MVNQINSNGNESTTQLQELVNSLQNQLAAAKRELEEVRSQTLHPHKLEIIKAEITKELEEPLRGHMIAMDKEVEKYREDYNKIRYEHTFLKAEYEHVKAEHQRNMEELSLRHKAEVSALQHERDSLLKNQKSTTDVDQQKLIQLQRQKVQLEQRIKNLLDELTEVRKQKEHSAQEADLVQRSQSKDIAQLNVTLKSIESEKRSCDLQCERLQKELRDSNEQSTRFTTQLMEKNKECASLKSMFDEETHRHKVALTNHKMELLKLQGTLERERDSLVNKVQELQSELDLARTSTDRHQRELEEAERESLIRVQQVREEEWTKTNSIQSEKLQLEEKCKELGQR</sequence>
<evidence type="ECO:0000256" key="3">
    <source>
        <dbReference type="ARBA" id="ARBA00023054"/>
    </source>
</evidence>
<evidence type="ECO:0000256" key="4">
    <source>
        <dbReference type="ARBA" id="ARBA00023212"/>
    </source>
</evidence>
<keyword evidence="4" id="KW-0206">Cytoskeleton</keyword>
<dbReference type="AlphaFoldDB" id="H2YT49"/>
<dbReference type="HOGENOM" id="CLU_812698_0_0_1"/>
<dbReference type="Ensembl" id="ENSCSAVT00000008619.1">
    <property type="protein sequence ID" value="ENSCSAVP00000008509.1"/>
    <property type="gene ID" value="ENSCSAVG00000005054.1"/>
</dbReference>
<dbReference type="eggNOG" id="ENOG502QWE2">
    <property type="taxonomic scope" value="Eukaryota"/>
</dbReference>